<sequence>MATVHNDPPLAFGDRTNATSEAVTNLDGIQIRAKSIGDALNQPIRTDARPDTDANVAKRIFPAQSRQLVCAITWTTPPYLRPPGAGELGHDFSTKTPHRRNNNSNNGTDLASANGSRKTVAECRRTPSQF</sequence>
<comment type="caution">
    <text evidence="2">The sequence shown here is derived from an EMBL/GenBank/DDBJ whole genome shotgun (WGS) entry which is preliminary data.</text>
</comment>
<feature type="compositionally biased region" description="Basic and acidic residues" evidence="1">
    <location>
        <begin position="119"/>
        <end position="130"/>
    </location>
</feature>
<proteinExistence type="predicted"/>
<evidence type="ECO:0000313" key="2">
    <source>
        <dbReference type="EMBL" id="KAK2182561.1"/>
    </source>
</evidence>
<dbReference type="Proteomes" id="UP001209878">
    <property type="component" value="Unassembled WGS sequence"/>
</dbReference>
<name>A0AAD9NVJ6_RIDPI</name>
<evidence type="ECO:0000313" key="3">
    <source>
        <dbReference type="Proteomes" id="UP001209878"/>
    </source>
</evidence>
<reference evidence="2" key="1">
    <citation type="journal article" date="2023" name="Mol. Biol. Evol.">
        <title>Third-Generation Sequencing Reveals the Adaptive Role of the Epigenome in Three Deep-Sea Polychaetes.</title>
        <authorList>
            <person name="Perez M."/>
            <person name="Aroh O."/>
            <person name="Sun Y."/>
            <person name="Lan Y."/>
            <person name="Juniper S.K."/>
            <person name="Young C.R."/>
            <person name="Angers B."/>
            <person name="Qian P.Y."/>
        </authorList>
    </citation>
    <scope>NUCLEOTIDE SEQUENCE</scope>
    <source>
        <strain evidence="2">R07B-5</strain>
    </source>
</reference>
<protein>
    <submittedName>
        <fullName evidence="2">Uncharacterized protein</fullName>
    </submittedName>
</protein>
<keyword evidence="3" id="KW-1185">Reference proteome</keyword>
<evidence type="ECO:0000256" key="1">
    <source>
        <dbReference type="SAM" id="MobiDB-lite"/>
    </source>
</evidence>
<gene>
    <name evidence="2" type="ORF">NP493_348g01027</name>
</gene>
<organism evidence="2 3">
    <name type="scientific">Ridgeia piscesae</name>
    <name type="common">Tubeworm</name>
    <dbReference type="NCBI Taxonomy" id="27915"/>
    <lineage>
        <taxon>Eukaryota</taxon>
        <taxon>Metazoa</taxon>
        <taxon>Spiralia</taxon>
        <taxon>Lophotrochozoa</taxon>
        <taxon>Annelida</taxon>
        <taxon>Polychaeta</taxon>
        <taxon>Sedentaria</taxon>
        <taxon>Canalipalpata</taxon>
        <taxon>Sabellida</taxon>
        <taxon>Siboglinidae</taxon>
        <taxon>Ridgeia</taxon>
    </lineage>
</organism>
<dbReference type="AlphaFoldDB" id="A0AAD9NVJ6"/>
<accession>A0AAD9NVJ6</accession>
<feature type="compositionally biased region" description="Polar residues" evidence="1">
    <location>
        <begin position="102"/>
        <end position="117"/>
    </location>
</feature>
<feature type="region of interest" description="Disordered" evidence="1">
    <location>
        <begin position="81"/>
        <end position="130"/>
    </location>
</feature>
<dbReference type="EMBL" id="JAODUO010000348">
    <property type="protein sequence ID" value="KAK2182561.1"/>
    <property type="molecule type" value="Genomic_DNA"/>
</dbReference>